<name>A0A5B8M0S8_9MICO</name>
<dbReference type="Pfam" id="PF09438">
    <property type="entry name" value="DUF2017"/>
    <property type="match status" value="1"/>
</dbReference>
<protein>
    <submittedName>
        <fullName evidence="1">DUF2017 family protein</fullName>
    </submittedName>
</protein>
<gene>
    <name evidence="1" type="ORF">FPZ11_05400</name>
</gene>
<proteinExistence type="predicted"/>
<evidence type="ECO:0000313" key="1">
    <source>
        <dbReference type="EMBL" id="QDZ14277.1"/>
    </source>
</evidence>
<dbReference type="KEGG" id="huw:FPZ11_05400"/>
<dbReference type="AlphaFoldDB" id="A0A5B8M0S8"/>
<organism evidence="1 2">
    <name type="scientific">Humibacter ginsenosidimutans</name>
    <dbReference type="NCBI Taxonomy" id="2599293"/>
    <lineage>
        <taxon>Bacteria</taxon>
        <taxon>Bacillati</taxon>
        <taxon>Actinomycetota</taxon>
        <taxon>Actinomycetes</taxon>
        <taxon>Micrococcales</taxon>
        <taxon>Microbacteriaceae</taxon>
        <taxon>Humibacter</taxon>
    </lineage>
</organism>
<dbReference type="EMBL" id="CP042305">
    <property type="protein sequence ID" value="QDZ14277.1"/>
    <property type="molecule type" value="Genomic_DNA"/>
</dbReference>
<dbReference type="InterPro" id="IPR018561">
    <property type="entry name" value="AosR"/>
</dbReference>
<accession>A0A5B8M0S8</accession>
<sequence>MSASRPGSDADRVWAISMRLDDAELERLARLEADLLATLHESADGDETSADALRRLFPDAYPDDREAAAEFSALTREDLADAKADAARRMLAALLAAGNDETRPRRRHARHVIPLDEELAQVFLRNLTDLRLLLAERLGIERDDDPGHPGQEFRADRQHYQWLGAVQESLVQALYGQLDASH</sequence>
<dbReference type="Proteomes" id="UP000320216">
    <property type="component" value="Chromosome"/>
</dbReference>
<reference evidence="1 2" key="1">
    <citation type="submission" date="2019-07" db="EMBL/GenBank/DDBJ databases">
        <title>Full genome sequence of Humibacter sp. WJ7-1.</title>
        <authorList>
            <person name="Im W.-T."/>
        </authorList>
    </citation>
    <scope>NUCLEOTIDE SEQUENCE [LARGE SCALE GENOMIC DNA]</scope>
    <source>
        <strain evidence="1 2">WJ7-1</strain>
    </source>
</reference>
<keyword evidence="2" id="KW-1185">Reference proteome</keyword>
<dbReference type="OrthoDB" id="3268479at2"/>
<dbReference type="RefSeq" id="WP_146319014.1">
    <property type="nucleotide sequence ID" value="NZ_CP042305.1"/>
</dbReference>
<evidence type="ECO:0000313" key="2">
    <source>
        <dbReference type="Proteomes" id="UP000320216"/>
    </source>
</evidence>